<evidence type="ECO:0000313" key="2">
    <source>
        <dbReference type="EMBL" id="MBW8184331.1"/>
    </source>
</evidence>
<evidence type="ECO:0000313" key="3">
    <source>
        <dbReference type="Proteomes" id="UP001195963"/>
    </source>
</evidence>
<dbReference type="SUPFAM" id="SSF56935">
    <property type="entry name" value="Porins"/>
    <property type="match status" value="1"/>
</dbReference>
<evidence type="ECO:0000259" key="1">
    <source>
        <dbReference type="Pfam" id="PF13372"/>
    </source>
</evidence>
<organism evidence="2 3">
    <name type="scientific">Shewanella nanhaiensis</name>
    <dbReference type="NCBI Taxonomy" id="2864872"/>
    <lineage>
        <taxon>Bacteria</taxon>
        <taxon>Pseudomonadati</taxon>
        <taxon>Pseudomonadota</taxon>
        <taxon>Gammaproteobacteria</taxon>
        <taxon>Alteromonadales</taxon>
        <taxon>Shewanellaceae</taxon>
        <taxon>Shewanella</taxon>
    </lineage>
</organism>
<reference evidence="2 3" key="1">
    <citation type="submission" date="2021-07" db="EMBL/GenBank/DDBJ databases">
        <title>Shewanella sp. nov, isolated from SCS.</title>
        <authorList>
            <person name="Cao W.R."/>
        </authorList>
    </citation>
    <scope>NUCLEOTIDE SEQUENCE [LARGE SCALE GENOMIC DNA]</scope>
    <source>
        <strain evidence="2 3">NR704-98</strain>
    </source>
</reference>
<accession>A0ABS7E3Q9</accession>
<protein>
    <submittedName>
        <fullName evidence="2">Alginate export family protein</fullName>
    </submittedName>
</protein>
<feature type="domain" description="Alginate export" evidence="1">
    <location>
        <begin position="71"/>
        <end position="456"/>
    </location>
</feature>
<comment type="caution">
    <text evidence="2">The sequence shown here is derived from an EMBL/GenBank/DDBJ whole genome shotgun (WGS) entry which is preliminary data.</text>
</comment>
<dbReference type="Gene3D" id="2.40.160.100">
    <property type="match status" value="1"/>
</dbReference>
<dbReference type="RefSeq" id="WP_220109857.1">
    <property type="nucleotide sequence ID" value="NZ_JAHZST010000007.1"/>
</dbReference>
<keyword evidence="3" id="KW-1185">Reference proteome</keyword>
<dbReference type="EMBL" id="JAHZST010000007">
    <property type="protein sequence ID" value="MBW8184331.1"/>
    <property type="molecule type" value="Genomic_DNA"/>
</dbReference>
<sequence length="470" mass="55063">MNIKINKCAILSLLGISFYSYSEDKHPNVQYDFNLFRAEESYNKFINSDLDDLSFWERMKYIPLNSEGDMYVTLGGEVRPRGEFYINRFSKESNDVNFYSHRIALHTNIQIGTSFRGFMEFYHGYTSHDTEFAEYDELDWHQGFIEYKASGEIVDDWYIRAGRQEMSLGSARLVGFREGPNIRRSFDMLRMHMKSADFRLQAFYGREVIPEFGVFDNKSNIFDKEENNPKLWGAVSEFVVPGDFGKNELYYLGFHVNHARFNDVTGEEKRHSLGLRRAGSLSEAFSYNTEFTYQFGDIGDSKIQAFNFETDWNYTFHHSIWKPNLGLKLEWSSGDDKQGDGEINTFNPMFVNPAYYSVIKIITPANMASLHPSLTVYPTENLKLYLEWAWFQRVSEEDGLYRVTRFLSREPGEGNSKYIGQQLGFKLTYKFNSFWSFDFDISYFKAGRFLEQTGDAEDIVYISPTLRFRF</sequence>
<dbReference type="InterPro" id="IPR025388">
    <property type="entry name" value="Alginate_export_dom"/>
</dbReference>
<dbReference type="Proteomes" id="UP001195963">
    <property type="component" value="Unassembled WGS sequence"/>
</dbReference>
<dbReference type="Pfam" id="PF13372">
    <property type="entry name" value="Alginate_exp"/>
    <property type="match status" value="1"/>
</dbReference>
<name>A0ABS7E3Q9_9GAMM</name>
<proteinExistence type="predicted"/>
<gene>
    <name evidence="2" type="ORF">K0625_11655</name>
</gene>
<dbReference type="InterPro" id="IPR053728">
    <property type="entry name" value="Alginate_Permeability_Chnl"/>
</dbReference>